<evidence type="ECO:0000313" key="3">
    <source>
        <dbReference type="EnsemblMetazoa" id="XP_019863370.1"/>
    </source>
</evidence>
<dbReference type="AlphaFoldDB" id="A0AAN0K268"/>
<dbReference type="Gene3D" id="1.10.533.10">
    <property type="entry name" value="Death Domain, Fas"/>
    <property type="match status" value="1"/>
</dbReference>
<feature type="domain" description="Death" evidence="2">
    <location>
        <begin position="266"/>
        <end position="343"/>
    </location>
</feature>
<evidence type="ECO:0000259" key="2">
    <source>
        <dbReference type="PROSITE" id="PS50017"/>
    </source>
</evidence>
<dbReference type="InterPro" id="IPR000488">
    <property type="entry name" value="Death_dom"/>
</dbReference>
<dbReference type="Proteomes" id="UP000007879">
    <property type="component" value="Unassembled WGS sequence"/>
</dbReference>
<evidence type="ECO:0000313" key="4">
    <source>
        <dbReference type="Proteomes" id="UP000007879"/>
    </source>
</evidence>
<feature type="region of interest" description="Disordered" evidence="1">
    <location>
        <begin position="345"/>
        <end position="372"/>
    </location>
</feature>
<dbReference type="KEGG" id="aqu:109592347"/>
<dbReference type="RefSeq" id="XP_019863370.1">
    <property type="nucleotide sequence ID" value="XM_020007811.1"/>
</dbReference>
<name>A0AAN0K268_AMPQE</name>
<dbReference type="EnsemblMetazoa" id="XM_020007811.1">
    <property type="protein sequence ID" value="XP_019863370.1"/>
    <property type="gene ID" value="LOC109592347"/>
</dbReference>
<organism evidence="3 4">
    <name type="scientific">Amphimedon queenslandica</name>
    <name type="common">Sponge</name>
    <dbReference type="NCBI Taxonomy" id="400682"/>
    <lineage>
        <taxon>Eukaryota</taxon>
        <taxon>Metazoa</taxon>
        <taxon>Porifera</taxon>
        <taxon>Demospongiae</taxon>
        <taxon>Heteroscleromorpha</taxon>
        <taxon>Haplosclerida</taxon>
        <taxon>Niphatidae</taxon>
        <taxon>Amphimedon</taxon>
    </lineage>
</organism>
<dbReference type="PROSITE" id="PS50017">
    <property type="entry name" value="DEATH_DOMAIN"/>
    <property type="match status" value="1"/>
</dbReference>
<dbReference type="InterPro" id="IPR011029">
    <property type="entry name" value="DEATH-like_dom_sf"/>
</dbReference>
<proteinExistence type="predicted"/>
<dbReference type="SUPFAM" id="SSF47986">
    <property type="entry name" value="DEATH domain"/>
    <property type="match status" value="1"/>
</dbReference>
<feature type="compositionally biased region" description="Basic and acidic residues" evidence="1">
    <location>
        <begin position="362"/>
        <end position="372"/>
    </location>
</feature>
<keyword evidence="4" id="KW-1185">Reference proteome</keyword>
<evidence type="ECO:0000256" key="1">
    <source>
        <dbReference type="SAM" id="MobiDB-lite"/>
    </source>
</evidence>
<dbReference type="GO" id="GO:0007165">
    <property type="term" value="P:signal transduction"/>
    <property type="evidence" value="ECO:0007669"/>
    <property type="project" value="InterPro"/>
</dbReference>
<reference evidence="3" key="2">
    <citation type="submission" date="2024-06" db="UniProtKB">
        <authorList>
            <consortium name="EnsemblMetazoa"/>
        </authorList>
    </citation>
    <scope>IDENTIFICATION</scope>
</reference>
<accession>A0AAN0K268</accession>
<dbReference type="GeneID" id="109592347"/>
<protein>
    <recommendedName>
        <fullName evidence="2">Death domain-containing protein</fullName>
    </recommendedName>
</protein>
<reference evidence="4" key="1">
    <citation type="journal article" date="2010" name="Nature">
        <title>The Amphimedon queenslandica genome and the evolution of animal complexity.</title>
        <authorList>
            <person name="Srivastava M."/>
            <person name="Simakov O."/>
            <person name="Chapman J."/>
            <person name="Fahey B."/>
            <person name="Gauthier M.E."/>
            <person name="Mitros T."/>
            <person name="Richards G.S."/>
            <person name="Conaco C."/>
            <person name="Dacre M."/>
            <person name="Hellsten U."/>
            <person name="Larroux C."/>
            <person name="Putnam N.H."/>
            <person name="Stanke M."/>
            <person name="Adamska M."/>
            <person name="Darling A."/>
            <person name="Degnan S.M."/>
            <person name="Oakley T.H."/>
            <person name="Plachetzki D.C."/>
            <person name="Zhai Y."/>
            <person name="Adamski M."/>
            <person name="Calcino A."/>
            <person name="Cummins S.F."/>
            <person name="Goodstein D.M."/>
            <person name="Harris C."/>
            <person name="Jackson D.J."/>
            <person name="Leys S.P."/>
            <person name="Shu S."/>
            <person name="Woodcroft B.J."/>
            <person name="Vervoort M."/>
            <person name="Kosik K.S."/>
            <person name="Manning G."/>
            <person name="Degnan B.M."/>
            <person name="Rokhsar D.S."/>
        </authorList>
    </citation>
    <scope>NUCLEOTIDE SEQUENCE [LARGE SCALE GENOMIC DNA]</scope>
</reference>
<sequence length="372" mass="43363">MTRLKERGCFKKDLLEKFSGVFLDDFTPDYFIDLLEHLHIITKLKSHSYFLPSALPSYNNDNDLPESIKPLYYVWLEEAKDEWEPKNSVHIPQGLFPLIYVRLLQQKEYDVKFAPNLKYRDAVSLWVYIEEKRFTLYIINRYKHIEVYLDGPQKYCPQNYCPQVRELITTTINKSSDAINVKHNYANAFPCPKKEKQCYCIVNEEYKVANCSKCDSNDISKNDESYWCWFGLESDSIAAGIKDDALLNTTHLHDVRMLLRGVKSIDWFSFGFALGLYDKTLKRIEVDYPRSQDANKCVRECLVKWLEKADDVNDKGGANWSTLIKALEDNNQNTTADYIIEKAKSTRREGTNSKKQISKKAISLDKTKSDDQ</sequence>